<dbReference type="InterPro" id="IPR011990">
    <property type="entry name" value="TPR-like_helical_dom_sf"/>
</dbReference>
<dbReference type="Gene3D" id="1.25.40.10">
    <property type="entry name" value="Tetratricopeptide repeat domain"/>
    <property type="match status" value="1"/>
</dbReference>
<dbReference type="AlphaFoldDB" id="A0A1J4L0S3"/>
<evidence type="ECO:0000256" key="1">
    <source>
        <dbReference type="SAM" id="MobiDB-lite"/>
    </source>
</evidence>
<feature type="region of interest" description="Disordered" evidence="1">
    <location>
        <begin position="271"/>
        <end position="312"/>
    </location>
</feature>
<organism evidence="2 3">
    <name type="scientific">Tritrichomonas foetus</name>
    <dbReference type="NCBI Taxonomy" id="1144522"/>
    <lineage>
        <taxon>Eukaryota</taxon>
        <taxon>Metamonada</taxon>
        <taxon>Parabasalia</taxon>
        <taxon>Tritrichomonadida</taxon>
        <taxon>Tritrichomonadidae</taxon>
        <taxon>Tritrichomonas</taxon>
    </lineage>
</organism>
<dbReference type="SUPFAM" id="SSF48452">
    <property type="entry name" value="TPR-like"/>
    <property type="match status" value="1"/>
</dbReference>
<dbReference type="InterPro" id="IPR019734">
    <property type="entry name" value="TPR_rpt"/>
</dbReference>
<dbReference type="EMBL" id="MLAK01000217">
    <property type="protein sequence ID" value="OHT15574.1"/>
    <property type="molecule type" value="Genomic_DNA"/>
</dbReference>
<evidence type="ECO:0008006" key="4">
    <source>
        <dbReference type="Google" id="ProtNLM"/>
    </source>
</evidence>
<feature type="compositionally biased region" description="Basic residues" evidence="1">
    <location>
        <begin position="300"/>
        <end position="312"/>
    </location>
</feature>
<evidence type="ECO:0000313" key="3">
    <source>
        <dbReference type="Proteomes" id="UP000179807"/>
    </source>
</evidence>
<comment type="caution">
    <text evidence="2">The sequence shown here is derived from an EMBL/GenBank/DDBJ whole genome shotgun (WGS) entry which is preliminary data.</text>
</comment>
<feature type="compositionally biased region" description="Low complexity" evidence="1">
    <location>
        <begin position="280"/>
        <end position="299"/>
    </location>
</feature>
<dbReference type="OrthoDB" id="10500375at2759"/>
<protein>
    <recommendedName>
        <fullName evidence="4">TPR Domain containing protein</fullName>
    </recommendedName>
</protein>
<dbReference type="Proteomes" id="UP000179807">
    <property type="component" value="Unassembled WGS sequence"/>
</dbReference>
<dbReference type="SMART" id="SM00028">
    <property type="entry name" value="TPR"/>
    <property type="match status" value="2"/>
</dbReference>
<dbReference type="GeneID" id="94825699"/>
<feature type="region of interest" description="Disordered" evidence="1">
    <location>
        <begin position="9"/>
        <end position="29"/>
    </location>
</feature>
<dbReference type="VEuPathDB" id="TrichDB:TRFO_02928"/>
<dbReference type="Pfam" id="PF13424">
    <property type="entry name" value="TPR_12"/>
    <property type="match status" value="1"/>
</dbReference>
<reference evidence="2" key="1">
    <citation type="submission" date="2016-10" db="EMBL/GenBank/DDBJ databases">
        <authorList>
            <person name="Benchimol M."/>
            <person name="Almeida L.G."/>
            <person name="Vasconcelos A.T."/>
            <person name="Perreira-Neves A."/>
            <person name="Rosa I.A."/>
            <person name="Tasca T."/>
            <person name="Bogo M.R."/>
            <person name="de Souza W."/>
        </authorList>
    </citation>
    <scope>NUCLEOTIDE SEQUENCE [LARGE SCALE GENOMIC DNA]</scope>
    <source>
        <strain evidence="2">K</strain>
    </source>
</reference>
<accession>A0A1J4L0S3</accession>
<proteinExistence type="predicted"/>
<sequence length="312" mass="35214">MDNACRRLARVSNKTASSTKRSDSPESFAINYFSNNPDIPLDKRSPQEKLKEFNSKLRDLDLEDNDRFNILVQKKAICSLAYGDDSPETFEALVQLGSFYNSQNRPESAIRHLQKAQEVSTAIDVTDDQKFEVSVELAEAYVTIKPQTKSESNRNLTNAENIFKPYEDYEAEDQMLRYRMNMIKAKIKVRRQKYADAFTLYEHAYEDLDAANKGKTTEQTASLFIEMGDCAESGGDPKTAVEMYQRAYDTFIDLGMKEAAKLIEPKLKSLQKQCAKDDSSSNMNLSSSSSSSDSSSSSSSKKKSRSSSKMRI</sequence>
<dbReference type="RefSeq" id="XP_068368710.1">
    <property type="nucleotide sequence ID" value="XM_068490995.1"/>
</dbReference>
<name>A0A1J4L0S3_9EUKA</name>
<evidence type="ECO:0000313" key="2">
    <source>
        <dbReference type="EMBL" id="OHT15574.1"/>
    </source>
</evidence>
<keyword evidence="3" id="KW-1185">Reference proteome</keyword>
<gene>
    <name evidence="2" type="ORF">TRFO_02928</name>
</gene>